<dbReference type="AlphaFoldDB" id="A0A0F9BYF4"/>
<comment type="caution">
    <text evidence="1">The sequence shown here is derived from an EMBL/GenBank/DDBJ whole genome shotgun (WGS) entry which is preliminary data.</text>
</comment>
<gene>
    <name evidence="1" type="ORF">LCGC14_2733030</name>
</gene>
<sequence>SFLCRNNPAHLCLKVRDLLLEEFDGRLIEAHYSLVRQVMIEVEAETKFRSKIIGLYEENKLDILADKVGTMRTLSKHFEKKEMKKVYWILTNCL</sequence>
<protein>
    <submittedName>
        <fullName evidence="1">Uncharacterized protein</fullName>
    </submittedName>
</protein>
<accession>A0A0F9BYF4</accession>
<dbReference type="EMBL" id="LAZR01049525">
    <property type="protein sequence ID" value="KKK89441.1"/>
    <property type="molecule type" value="Genomic_DNA"/>
</dbReference>
<organism evidence="1">
    <name type="scientific">marine sediment metagenome</name>
    <dbReference type="NCBI Taxonomy" id="412755"/>
    <lineage>
        <taxon>unclassified sequences</taxon>
        <taxon>metagenomes</taxon>
        <taxon>ecological metagenomes</taxon>
    </lineage>
</organism>
<name>A0A0F9BYF4_9ZZZZ</name>
<feature type="non-terminal residue" evidence="1">
    <location>
        <position position="1"/>
    </location>
</feature>
<reference evidence="1" key="1">
    <citation type="journal article" date="2015" name="Nature">
        <title>Complex archaea that bridge the gap between prokaryotes and eukaryotes.</title>
        <authorList>
            <person name="Spang A."/>
            <person name="Saw J.H."/>
            <person name="Jorgensen S.L."/>
            <person name="Zaremba-Niedzwiedzka K."/>
            <person name="Martijn J."/>
            <person name="Lind A.E."/>
            <person name="van Eijk R."/>
            <person name="Schleper C."/>
            <person name="Guy L."/>
            <person name="Ettema T.J."/>
        </authorList>
    </citation>
    <scope>NUCLEOTIDE SEQUENCE</scope>
</reference>
<proteinExistence type="predicted"/>
<evidence type="ECO:0000313" key="1">
    <source>
        <dbReference type="EMBL" id="KKK89441.1"/>
    </source>
</evidence>